<comment type="subcellular location">
    <subcellularLocation>
        <location evidence="1">Cell membrane</location>
        <topology evidence="1">Multi-pass membrane protein</topology>
    </subcellularLocation>
</comment>
<dbReference type="Proteomes" id="UP000009022">
    <property type="component" value="Unassembled WGS sequence"/>
</dbReference>
<dbReference type="InterPro" id="IPR000276">
    <property type="entry name" value="GPCR_Rhodpsn"/>
</dbReference>
<dbReference type="GO" id="GO:0004930">
    <property type="term" value="F:G protein-coupled receptor activity"/>
    <property type="evidence" value="ECO:0000318"/>
    <property type="project" value="GO_Central"/>
</dbReference>
<feature type="transmembrane region" description="Helical" evidence="7">
    <location>
        <begin position="76"/>
        <end position="95"/>
    </location>
</feature>
<evidence type="ECO:0000256" key="4">
    <source>
        <dbReference type="ARBA" id="ARBA00022989"/>
    </source>
</evidence>
<dbReference type="GO" id="GO:0007186">
    <property type="term" value="P:G protein-coupled receptor signaling pathway"/>
    <property type="evidence" value="ECO:0000318"/>
    <property type="project" value="GO_Central"/>
</dbReference>
<keyword evidence="6" id="KW-0675">Receptor</keyword>
<keyword evidence="5 7" id="KW-0472">Membrane</keyword>
<feature type="domain" description="G-protein coupled receptors family 1 profile" evidence="8">
    <location>
        <begin position="14"/>
        <end position="295"/>
    </location>
</feature>
<dbReference type="PRINTS" id="PR00237">
    <property type="entry name" value="GPCRRHODOPSN"/>
</dbReference>
<evidence type="ECO:0000256" key="2">
    <source>
        <dbReference type="ARBA" id="ARBA00022475"/>
    </source>
</evidence>
<keyword evidence="10" id="KW-1185">Reference proteome</keyword>
<dbReference type="RefSeq" id="XP_002115319.1">
    <property type="nucleotide sequence ID" value="XM_002115283.1"/>
</dbReference>
<reference evidence="9 10" key="1">
    <citation type="journal article" date="2008" name="Nature">
        <title>The Trichoplax genome and the nature of placozoans.</title>
        <authorList>
            <person name="Srivastava M."/>
            <person name="Begovic E."/>
            <person name="Chapman J."/>
            <person name="Putnam N.H."/>
            <person name="Hellsten U."/>
            <person name="Kawashima T."/>
            <person name="Kuo A."/>
            <person name="Mitros T."/>
            <person name="Salamov A."/>
            <person name="Carpenter M.L."/>
            <person name="Signorovitch A.Y."/>
            <person name="Moreno M.A."/>
            <person name="Kamm K."/>
            <person name="Grimwood J."/>
            <person name="Schmutz J."/>
            <person name="Shapiro H."/>
            <person name="Grigoriev I.V."/>
            <person name="Buss L.W."/>
            <person name="Schierwater B."/>
            <person name="Dellaporta S.L."/>
            <person name="Rokhsar D.S."/>
        </authorList>
    </citation>
    <scope>NUCLEOTIDE SEQUENCE [LARGE SCALE GENOMIC DNA]</scope>
    <source>
        <strain evidence="9 10">Grell-BS-1999</strain>
    </source>
</reference>
<feature type="transmembrane region" description="Helical" evidence="7">
    <location>
        <begin position="116"/>
        <end position="137"/>
    </location>
</feature>
<sequence>AVIYIIMLAISIPGNALIALVIFKEAPLRTPMNLLVCNIAIASLLIGIMRVPFKIFSLMHFNMDYPFSVAMCQFQQLLPTAGVMVISLTLTTICVDRYIAIVHPLKKYLKLSKCRTTFLIFGYWMLSLAYFAPYASFNELYEYQSRNYCIPIYPESPDDIVLTRNETTGKALSSIELSRLINWIFFGSLAFLIPALIMIVLYSKTIYTLWFSKAPCDRTQINIHHLQERLRKNRKAIKLLVACFLSFIIFNTPYYTIFLLMDLKQLTIDRAYSGILINILIFFNYSSIAYNAIIYGYFNLSIR</sequence>
<feature type="non-terminal residue" evidence="9">
    <location>
        <position position="303"/>
    </location>
</feature>
<evidence type="ECO:0000256" key="1">
    <source>
        <dbReference type="ARBA" id="ARBA00004651"/>
    </source>
</evidence>
<dbReference type="Gene3D" id="1.20.1070.10">
    <property type="entry name" value="Rhodopsin 7-helix transmembrane proteins"/>
    <property type="match status" value="1"/>
</dbReference>
<dbReference type="SUPFAM" id="SSF81321">
    <property type="entry name" value="Family A G protein-coupled receptor-like"/>
    <property type="match status" value="1"/>
</dbReference>
<dbReference type="HOGENOM" id="CLU_009579_6_0_1"/>
<keyword evidence="4 7" id="KW-1133">Transmembrane helix</keyword>
<evidence type="ECO:0000256" key="6">
    <source>
        <dbReference type="ARBA" id="ARBA00023170"/>
    </source>
</evidence>
<evidence type="ECO:0000313" key="9">
    <source>
        <dbReference type="EMBL" id="EDV22164.1"/>
    </source>
</evidence>
<organism evidence="9 10">
    <name type="scientific">Trichoplax adhaerens</name>
    <name type="common">Trichoplax reptans</name>
    <dbReference type="NCBI Taxonomy" id="10228"/>
    <lineage>
        <taxon>Eukaryota</taxon>
        <taxon>Metazoa</taxon>
        <taxon>Placozoa</taxon>
        <taxon>Uniplacotomia</taxon>
        <taxon>Trichoplacea</taxon>
        <taxon>Trichoplacidae</taxon>
        <taxon>Trichoplax</taxon>
    </lineage>
</organism>
<dbReference type="OrthoDB" id="5981855at2759"/>
<dbReference type="PANTHER" id="PTHR24241:SF76">
    <property type="entry name" value="NEUROPEPTIDE SIFAMIDE RECEPTOR"/>
    <property type="match status" value="1"/>
</dbReference>
<dbReference type="PANTHER" id="PTHR24241">
    <property type="entry name" value="NEUROPEPTIDE RECEPTOR-RELATED G-PROTEIN COUPLED RECEPTOR"/>
    <property type="match status" value="1"/>
</dbReference>
<evidence type="ECO:0000313" key="10">
    <source>
        <dbReference type="Proteomes" id="UP000009022"/>
    </source>
</evidence>
<dbReference type="AlphaFoldDB" id="B3S4W8"/>
<evidence type="ECO:0000259" key="8">
    <source>
        <dbReference type="PROSITE" id="PS50262"/>
    </source>
</evidence>
<accession>B3S4W8</accession>
<proteinExistence type="predicted"/>
<dbReference type="FunFam" id="1.20.1070.10:FF:000419">
    <property type="entry name" value="Neuropeptide FF receptor 2"/>
    <property type="match status" value="1"/>
</dbReference>
<evidence type="ECO:0000256" key="7">
    <source>
        <dbReference type="SAM" id="Phobius"/>
    </source>
</evidence>
<feature type="transmembrane region" description="Helical" evidence="7">
    <location>
        <begin position="35"/>
        <end position="56"/>
    </location>
</feature>
<dbReference type="CTD" id="6756532"/>
<name>B3S4W8_TRIAD</name>
<dbReference type="eggNOG" id="KOG4219">
    <property type="taxonomic scope" value="Eukaryota"/>
</dbReference>
<feature type="transmembrane region" description="Helical" evidence="7">
    <location>
        <begin position="180"/>
        <end position="203"/>
    </location>
</feature>
<dbReference type="GeneID" id="6756532"/>
<dbReference type="InParanoid" id="B3S4W8"/>
<dbReference type="EMBL" id="DS985250">
    <property type="protein sequence ID" value="EDV22164.1"/>
    <property type="molecule type" value="Genomic_DNA"/>
</dbReference>
<dbReference type="GO" id="GO:0032870">
    <property type="term" value="P:cellular response to hormone stimulus"/>
    <property type="evidence" value="ECO:0000318"/>
    <property type="project" value="GO_Central"/>
</dbReference>
<dbReference type="GO" id="GO:0005886">
    <property type="term" value="C:plasma membrane"/>
    <property type="evidence" value="ECO:0000318"/>
    <property type="project" value="GO_Central"/>
</dbReference>
<feature type="transmembrane region" description="Helical" evidence="7">
    <location>
        <begin position="275"/>
        <end position="298"/>
    </location>
</feature>
<dbReference type="STRING" id="10228.B3S4W8"/>
<protein>
    <recommendedName>
        <fullName evidence="8">G-protein coupled receptors family 1 profile domain-containing protein</fullName>
    </recommendedName>
</protein>
<dbReference type="InterPro" id="IPR017452">
    <property type="entry name" value="GPCR_Rhodpsn_7TM"/>
</dbReference>
<keyword evidence="3 7" id="KW-0812">Transmembrane</keyword>
<keyword evidence="2" id="KW-1003">Cell membrane</keyword>
<feature type="transmembrane region" description="Helical" evidence="7">
    <location>
        <begin position="236"/>
        <end position="255"/>
    </location>
</feature>
<dbReference type="KEGG" id="tad:TRIADDRAFT_14401"/>
<dbReference type="Pfam" id="PF00001">
    <property type="entry name" value="7tm_1"/>
    <property type="match status" value="1"/>
</dbReference>
<evidence type="ECO:0000256" key="3">
    <source>
        <dbReference type="ARBA" id="ARBA00022692"/>
    </source>
</evidence>
<dbReference type="PROSITE" id="PS50262">
    <property type="entry name" value="G_PROTEIN_RECEP_F1_2"/>
    <property type="match status" value="1"/>
</dbReference>
<gene>
    <name evidence="9" type="ORF">TRIADDRAFT_14401</name>
</gene>
<dbReference type="CDD" id="cd00637">
    <property type="entry name" value="7tm_classA_rhodopsin-like"/>
    <property type="match status" value="1"/>
</dbReference>
<feature type="transmembrane region" description="Helical" evidence="7">
    <location>
        <begin position="6"/>
        <end position="23"/>
    </location>
</feature>
<dbReference type="PhylomeDB" id="B3S4W8"/>
<evidence type="ECO:0000256" key="5">
    <source>
        <dbReference type="ARBA" id="ARBA00023136"/>
    </source>
</evidence>
<feature type="non-terminal residue" evidence="9">
    <location>
        <position position="1"/>
    </location>
</feature>